<feature type="region of interest" description="Disordered" evidence="12">
    <location>
        <begin position="386"/>
        <end position="406"/>
    </location>
</feature>
<proteinExistence type="inferred from homology"/>
<evidence type="ECO:0000256" key="3">
    <source>
        <dbReference type="ARBA" id="ARBA00009471"/>
    </source>
</evidence>
<evidence type="ECO:0000256" key="8">
    <source>
        <dbReference type="ARBA" id="ARBA00022776"/>
    </source>
</evidence>
<dbReference type="InterPro" id="IPR022816">
    <property type="entry name" value="Condensin_barren_su2"/>
</dbReference>
<keyword evidence="7 11" id="KW-0132">Cell division</keyword>
<feature type="region of interest" description="Disordered" evidence="12">
    <location>
        <begin position="20"/>
        <end position="50"/>
    </location>
</feature>
<keyword evidence="9 11" id="KW-0226">DNA condensation</keyword>
<evidence type="ECO:0000256" key="7">
    <source>
        <dbReference type="ARBA" id="ARBA00022618"/>
    </source>
</evidence>
<dbReference type="PIRSF" id="PIRSF017126">
    <property type="entry name" value="Condensin_H"/>
    <property type="match status" value="1"/>
</dbReference>
<keyword evidence="14" id="KW-1185">Reference proteome</keyword>
<dbReference type="GO" id="GO:0000796">
    <property type="term" value="C:condensin complex"/>
    <property type="evidence" value="ECO:0000318"/>
    <property type="project" value="GO_Central"/>
</dbReference>
<keyword evidence="8 11" id="KW-0498">Mitosis</keyword>
<dbReference type="GeneID" id="18240431"/>
<dbReference type="Proteomes" id="UP000007241">
    <property type="component" value="Unassembled WGS sequence"/>
</dbReference>
<evidence type="ECO:0000313" key="13">
    <source>
        <dbReference type="EMBL" id="EGF82423.1"/>
    </source>
</evidence>
<name>F4NW63_BATDJ</name>
<dbReference type="PANTHER" id="PTHR13108:SF9">
    <property type="entry name" value="CONDENSIN COMPLEX SUBUNIT 2"/>
    <property type="match status" value="1"/>
</dbReference>
<organism evidence="13 14">
    <name type="scientific">Batrachochytrium dendrobatidis (strain JAM81 / FGSC 10211)</name>
    <name type="common">Frog chytrid fungus</name>
    <dbReference type="NCBI Taxonomy" id="684364"/>
    <lineage>
        <taxon>Eukaryota</taxon>
        <taxon>Fungi</taxon>
        <taxon>Fungi incertae sedis</taxon>
        <taxon>Chytridiomycota</taxon>
        <taxon>Chytridiomycota incertae sedis</taxon>
        <taxon>Chytridiomycetes</taxon>
        <taxon>Rhizophydiales</taxon>
        <taxon>Rhizophydiales incertae sedis</taxon>
        <taxon>Batrachochytrium</taxon>
    </lineage>
</organism>
<keyword evidence="5" id="KW-0158">Chromosome</keyword>
<keyword evidence="10 11" id="KW-0131">Cell cycle</keyword>
<dbReference type="PANTHER" id="PTHR13108">
    <property type="entry name" value="CONDENSIN COMPLEX SUBUNIT 2"/>
    <property type="match status" value="1"/>
</dbReference>
<dbReference type="FunCoup" id="F4NW63">
    <property type="interactions" value="568"/>
</dbReference>
<dbReference type="RefSeq" id="XP_006676792.1">
    <property type="nucleotide sequence ID" value="XM_006676729.1"/>
</dbReference>
<dbReference type="STRING" id="684364.F4NW63"/>
<reference evidence="13 14" key="1">
    <citation type="submission" date="2009-12" db="EMBL/GenBank/DDBJ databases">
        <title>The draft genome of Batrachochytrium dendrobatidis.</title>
        <authorList>
            <consortium name="US DOE Joint Genome Institute (JGI-PGF)"/>
            <person name="Kuo A."/>
            <person name="Salamov A."/>
            <person name="Schmutz J."/>
            <person name="Lucas S."/>
            <person name="Pitluck S."/>
            <person name="Rosenblum E."/>
            <person name="Stajich J."/>
            <person name="Eisen M."/>
            <person name="Grigoriev I.V."/>
        </authorList>
    </citation>
    <scope>NUCLEOTIDE SEQUENCE [LARGE SCALE GENOMIC DNA]</scope>
    <source>
        <strain evidence="14">JAM81 / FGSC 10211</strain>
    </source>
</reference>
<evidence type="ECO:0000256" key="11">
    <source>
        <dbReference type="PIRNR" id="PIRNR017126"/>
    </source>
</evidence>
<dbReference type="GO" id="GO:0005737">
    <property type="term" value="C:cytoplasm"/>
    <property type="evidence" value="ECO:0007669"/>
    <property type="project" value="UniProtKB-SubCell"/>
</dbReference>
<dbReference type="HOGENOM" id="CLU_010510_0_1_1"/>
<sequence length="685" mass="75738">MSKSRVNTVKSNDANALFKSKSLSQIPSSPLKPRELTRINPSSPATSVIPAGTEDARRSFDEWMKIAAENNISTANTWNLALIDYFHDMSVLRDGSSINFQKASCTLDGCVKIYTSRIDSVDSETKRLLDSLADRENRPENGETAIVSSVKTKSKSSAKTLQEDVTELNWKHMDAEFSVDPLFKKTAAEFDEGGAQGLLLNHLMISADGKVLFDASDVMMDSSTADDMAPLSCGSDILSAHFEQLFAKIKGNLSSLDNFDICPTFSSFRFDNSEFYPKTPAKYDTMMQQQDDPDDYGDVDNYDPYDQGPMVEDDDGYENYNQDSASQSIHPLNLEDISSMSIAGETDEPESDAQMSSQLFSYFDANAARNWAGPEYWRSRSLRVNKKTEGSVESTNAAKPKRSQQAPTLDFLSNVPIDREAIFTPPAKPSLLPKNSTKELSTHQLPPDMHVSSANFLKYFLKPHLQVSIDARSTNRVEPSIGQILDDGNDAGMHTITDENEYNNPLEYAGDDDGDEYYDFGQGGNDGHPSDPTMYNSKHSVDNSNIIDLSLDQGGDYKSHLGTMLSAGVSRQSIAPLVGLARSAKRVDVKKLKDNIWKTIDVERDESNSLQNTCAPDITKQSEYHKPKVFSSVVSELCHAYSPAAYNDISVAFCFICVLHLANEKNLEIHGSSELEDLQITVPNA</sequence>
<dbReference type="OrthoDB" id="362021at2759"/>
<dbReference type="GO" id="GO:0007076">
    <property type="term" value="P:mitotic chromosome condensation"/>
    <property type="evidence" value="ECO:0000318"/>
    <property type="project" value="GO_Central"/>
</dbReference>
<dbReference type="AlphaFoldDB" id="F4NW63"/>
<evidence type="ECO:0000256" key="5">
    <source>
        <dbReference type="ARBA" id="ARBA00022454"/>
    </source>
</evidence>
<comment type="similarity">
    <text evidence="3 11">Belongs to the CND2 (condensin subunit 2) family.</text>
</comment>
<evidence type="ECO:0000256" key="9">
    <source>
        <dbReference type="ARBA" id="ARBA00023067"/>
    </source>
</evidence>
<accession>F4NW63</accession>
<gene>
    <name evidence="13" type="ORF">BATDEDRAFT_34419</name>
</gene>
<dbReference type="EMBL" id="GL882880">
    <property type="protein sequence ID" value="EGF82423.1"/>
    <property type="molecule type" value="Genomic_DNA"/>
</dbReference>
<evidence type="ECO:0000256" key="12">
    <source>
        <dbReference type="SAM" id="MobiDB-lite"/>
    </source>
</evidence>
<dbReference type="InParanoid" id="F4NW63"/>
<dbReference type="OMA" id="GREHWKV"/>
<comment type="subcellular location">
    <subcellularLocation>
        <location evidence="1">Chromosome</location>
    </subcellularLocation>
    <subcellularLocation>
        <location evidence="2">Cytoplasm</location>
    </subcellularLocation>
</comment>
<evidence type="ECO:0000256" key="6">
    <source>
        <dbReference type="ARBA" id="ARBA00022490"/>
    </source>
</evidence>
<dbReference type="Pfam" id="PF05786">
    <property type="entry name" value="Cnd2"/>
    <property type="match status" value="1"/>
</dbReference>
<evidence type="ECO:0000256" key="1">
    <source>
        <dbReference type="ARBA" id="ARBA00004286"/>
    </source>
</evidence>
<evidence type="ECO:0000256" key="4">
    <source>
        <dbReference type="ARBA" id="ARBA00016065"/>
    </source>
</evidence>
<feature type="region of interest" description="Disordered" evidence="12">
    <location>
        <begin position="424"/>
        <end position="443"/>
    </location>
</feature>
<keyword evidence="6" id="KW-0963">Cytoplasm</keyword>
<evidence type="ECO:0000256" key="10">
    <source>
        <dbReference type="ARBA" id="ARBA00023306"/>
    </source>
</evidence>
<protein>
    <recommendedName>
        <fullName evidence="4 11">Condensin complex subunit 2</fullName>
    </recommendedName>
</protein>
<dbReference type="GO" id="GO:0051301">
    <property type="term" value="P:cell division"/>
    <property type="evidence" value="ECO:0007669"/>
    <property type="project" value="UniProtKB-KW"/>
</dbReference>
<evidence type="ECO:0000313" key="14">
    <source>
        <dbReference type="Proteomes" id="UP000007241"/>
    </source>
</evidence>
<comment type="function">
    <text evidence="11">Regulatory subunit of the condensin complex, a complex required for conversion of interphase chromatin into mitotic-like condense chromosomes.</text>
</comment>
<dbReference type="GO" id="GO:0003682">
    <property type="term" value="F:chromatin binding"/>
    <property type="evidence" value="ECO:0000318"/>
    <property type="project" value="GO_Central"/>
</dbReference>
<feature type="compositionally biased region" description="Polar residues" evidence="12">
    <location>
        <begin position="391"/>
        <end position="406"/>
    </location>
</feature>
<evidence type="ECO:0000256" key="2">
    <source>
        <dbReference type="ARBA" id="ARBA00004496"/>
    </source>
</evidence>